<evidence type="ECO:0000256" key="5">
    <source>
        <dbReference type="ARBA" id="ARBA00023136"/>
    </source>
</evidence>
<protein>
    <recommendedName>
        <fullName evidence="11">Ionotropic receptor</fullName>
    </recommendedName>
</protein>
<evidence type="ECO:0000313" key="10">
    <source>
        <dbReference type="Proteomes" id="UP001107558"/>
    </source>
</evidence>
<reference evidence="9" key="1">
    <citation type="submission" date="2021-03" db="EMBL/GenBank/DDBJ databases">
        <title>Chromosome level genome of the anhydrobiotic midge Polypedilum vanderplanki.</title>
        <authorList>
            <person name="Yoshida Y."/>
            <person name="Kikawada T."/>
            <person name="Gusev O."/>
        </authorList>
    </citation>
    <scope>NUCLEOTIDE SEQUENCE</scope>
    <source>
        <strain evidence="9">NIAS01</strain>
        <tissue evidence="9">Whole body or cell culture</tissue>
    </source>
</reference>
<keyword evidence="3 8" id="KW-0812">Transmembrane</keyword>
<dbReference type="Proteomes" id="UP001107558">
    <property type="component" value="Chromosome 3"/>
</dbReference>
<evidence type="ECO:0000256" key="4">
    <source>
        <dbReference type="ARBA" id="ARBA00022989"/>
    </source>
</evidence>
<dbReference type="EMBL" id="JADBJN010000003">
    <property type="protein sequence ID" value="KAG5671678.1"/>
    <property type="molecule type" value="Genomic_DNA"/>
</dbReference>
<evidence type="ECO:0000256" key="7">
    <source>
        <dbReference type="ARBA" id="ARBA00023180"/>
    </source>
</evidence>
<dbReference type="Gene3D" id="3.40.190.10">
    <property type="entry name" value="Periplasmic binding protein-like II"/>
    <property type="match status" value="1"/>
</dbReference>
<feature type="transmembrane region" description="Helical" evidence="8">
    <location>
        <begin position="417"/>
        <end position="436"/>
    </location>
</feature>
<evidence type="ECO:0000256" key="1">
    <source>
        <dbReference type="ARBA" id="ARBA00004651"/>
    </source>
</evidence>
<feature type="transmembrane region" description="Helical" evidence="8">
    <location>
        <begin position="352"/>
        <end position="372"/>
    </location>
</feature>
<sequence length="656" mass="74966">MWLLFFLFSSVDAQGEYFTSYEFIASLSGCDIFMQMVVGINVNYFADQFALTIIDPSEDSAANAFKCVGGNSFRPISVFDDILQIDLGEETDSSSVSSYPLTNGMFVKSGHDDALGILKIVASHNPRSKVLIHVLDGEIDDSKEVLKNAFDELKMLNLAVVMMTQSDDGKMIVNLILYNPFCGSKDNRQPEYLVLNFDLTNAEENFDKMRKFVDERLTNLHEYPLRVNLFDFPMVSKAVYDDNDQISHYSYVDGETIQIIGEKMNFTIVYVDSNDGINYGFQLEDGNFTGTLGLLEYDEIDLAGNPRLIANYNTKKSLFLQPIMMMRLSFIIKKRKTFKMLIIFIYSQYDEISTIIGVSITLSIPLFYALIAKIERKIVNEKIPKKFHIKKSSMIKSMLYIFALHTNISMSHSHGKATRITVGIMLFYALVVSSLFQSSITKNLNTNQVIGKITSIDELIENDFVIGMPPDITAIFSDKNSLNKVSTLIRKSGQSIEDIKLPHEHFHELLSKDDKFAYLWSDLYVDNYLNQFYDPSTGENLFENVPEIAYEFYISLMAPKGSPFIEKFNEILMRFVETGIIDHHTSKAKMDDDSIWIKRILKGETPKPADKAIKLNELELLFKIYLGLIAISFMIFLLEILIWRPSTKKHNRVPRM</sequence>
<dbReference type="PANTHER" id="PTHR42643">
    <property type="entry name" value="IONOTROPIC RECEPTOR 20A-RELATED"/>
    <property type="match status" value="1"/>
</dbReference>
<proteinExistence type="predicted"/>
<keyword evidence="6" id="KW-0675">Receptor</keyword>
<evidence type="ECO:0000256" key="8">
    <source>
        <dbReference type="SAM" id="Phobius"/>
    </source>
</evidence>
<evidence type="ECO:0000256" key="6">
    <source>
        <dbReference type="ARBA" id="ARBA00023170"/>
    </source>
</evidence>
<keyword evidence="10" id="KW-1185">Reference proteome</keyword>
<dbReference type="OrthoDB" id="8195814at2759"/>
<dbReference type="SUPFAM" id="SSF53850">
    <property type="entry name" value="Periplasmic binding protein-like II"/>
    <property type="match status" value="1"/>
</dbReference>
<organism evidence="9 10">
    <name type="scientific">Polypedilum vanderplanki</name>
    <name type="common">Sleeping chironomid midge</name>
    <dbReference type="NCBI Taxonomy" id="319348"/>
    <lineage>
        <taxon>Eukaryota</taxon>
        <taxon>Metazoa</taxon>
        <taxon>Ecdysozoa</taxon>
        <taxon>Arthropoda</taxon>
        <taxon>Hexapoda</taxon>
        <taxon>Insecta</taxon>
        <taxon>Pterygota</taxon>
        <taxon>Neoptera</taxon>
        <taxon>Endopterygota</taxon>
        <taxon>Diptera</taxon>
        <taxon>Nematocera</taxon>
        <taxon>Chironomoidea</taxon>
        <taxon>Chironomidae</taxon>
        <taxon>Chironominae</taxon>
        <taxon>Polypedilum</taxon>
        <taxon>Polypedilum</taxon>
    </lineage>
</organism>
<dbReference type="AlphaFoldDB" id="A0A9J6BQK9"/>
<keyword evidence="7" id="KW-0325">Glycoprotein</keyword>
<gene>
    <name evidence="9" type="ORF">PVAND_001866</name>
</gene>
<keyword evidence="4 8" id="KW-1133">Transmembrane helix</keyword>
<feature type="transmembrane region" description="Helical" evidence="8">
    <location>
        <begin position="393"/>
        <end position="411"/>
    </location>
</feature>
<evidence type="ECO:0000256" key="2">
    <source>
        <dbReference type="ARBA" id="ARBA00022475"/>
    </source>
</evidence>
<keyword evidence="2" id="KW-1003">Cell membrane</keyword>
<feature type="transmembrane region" description="Helical" evidence="8">
    <location>
        <begin position="620"/>
        <end position="643"/>
    </location>
</feature>
<evidence type="ECO:0000256" key="3">
    <source>
        <dbReference type="ARBA" id="ARBA00022692"/>
    </source>
</evidence>
<evidence type="ECO:0008006" key="11">
    <source>
        <dbReference type="Google" id="ProtNLM"/>
    </source>
</evidence>
<evidence type="ECO:0000313" key="9">
    <source>
        <dbReference type="EMBL" id="KAG5671678.1"/>
    </source>
</evidence>
<comment type="subcellular location">
    <subcellularLocation>
        <location evidence="1">Cell membrane</location>
        <topology evidence="1">Multi-pass membrane protein</topology>
    </subcellularLocation>
</comment>
<dbReference type="InterPro" id="IPR052192">
    <property type="entry name" value="Insect_Ionotropic_Sensory_Rcpt"/>
</dbReference>
<dbReference type="PANTHER" id="PTHR42643:SF30">
    <property type="entry name" value="IONOTROPIC RECEPTOR 40A-RELATED"/>
    <property type="match status" value="1"/>
</dbReference>
<comment type="caution">
    <text evidence="9">The sequence shown here is derived from an EMBL/GenBank/DDBJ whole genome shotgun (WGS) entry which is preliminary data.</text>
</comment>
<dbReference type="GO" id="GO:0005886">
    <property type="term" value="C:plasma membrane"/>
    <property type="evidence" value="ECO:0007669"/>
    <property type="project" value="UniProtKB-SubCell"/>
</dbReference>
<keyword evidence="5 8" id="KW-0472">Membrane</keyword>
<name>A0A9J6BQK9_POLVA</name>
<accession>A0A9J6BQK9</accession>